<comment type="caution">
    <text evidence="1">The sequence shown here is derived from an EMBL/GenBank/DDBJ whole genome shotgun (WGS) entry which is preliminary data.</text>
</comment>
<sequence>MIRTKTTLVVGAGASTELQFPDGRELLQRIAAGFDFQRLGTSLESPDIAAMAKHVGDLATQARVRKEDLVEAGQTIRAAARISNSIDAILEQHGDNPMALALGKLAIAHYTLAAEEASPLGSEPKDPGDLPVRGTENWLFQLARVIVNGVPRAKAELVFDNLSIMCFNYDRSIEHYLPWALHLAFGMSLTDARVLVTEKLKIVHPYGTPGRLEWQKGDAPIAAWGQVLPDDLHGVVEQVRTATERANQRNFQRQLTGEILQAKRLVFLGFGFDAMNTAMLLEAPLEHNPDVLATLAGANATQASAIRRLLMRMAGIRDERLITIEDLRAWQLMRDYAPWLES</sequence>
<accession>A0A845A5Z0</accession>
<reference evidence="1 2" key="1">
    <citation type="submission" date="2019-12" db="EMBL/GenBank/DDBJ databases">
        <title>Genomic-based taxomic classification of the family Erythrobacteraceae.</title>
        <authorList>
            <person name="Xu L."/>
        </authorList>
    </citation>
    <scope>NUCLEOTIDE SEQUENCE [LARGE SCALE GENOMIC DNA]</scope>
    <source>
        <strain evidence="1 2">RC4-10-4</strain>
    </source>
</reference>
<evidence type="ECO:0000313" key="2">
    <source>
        <dbReference type="Proteomes" id="UP000460626"/>
    </source>
</evidence>
<dbReference type="EMBL" id="WTYH01000001">
    <property type="protein sequence ID" value="MXO92969.1"/>
    <property type="molecule type" value="Genomic_DNA"/>
</dbReference>
<organism evidence="1 2">
    <name type="scientific">Aurantiacibacter arachoides</name>
    <dbReference type="NCBI Taxonomy" id="1850444"/>
    <lineage>
        <taxon>Bacteria</taxon>
        <taxon>Pseudomonadati</taxon>
        <taxon>Pseudomonadota</taxon>
        <taxon>Alphaproteobacteria</taxon>
        <taxon>Sphingomonadales</taxon>
        <taxon>Erythrobacteraceae</taxon>
        <taxon>Aurantiacibacter</taxon>
    </lineage>
</organism>
<gene>
    <name evidence="1" type="ORF">GRI62_05035</name>
</gene>
<name>A0A845A5Z0_9SPHN</name>
<evidence type="ECO:0000313" key="1">
    <source>
        <dbReference type="EMBL" id="MXO92969.1"/>
    </source>
</evidence>
<dbReference type="OrthoDB" id="7060209at2"/>
<evidence type="ECO:0008006" key="3">
    <source>
        <dbReference type="Google" id="ProtNLM"/>
    </source>
</evidence>
<dbReference type="AlphaFoldDB" id="A0A845A5Z0"/>
<protein>
    <recommendedName>
        <fullName evidence="3">SIR2-like domain-containing protein</fullName>
    </recommendedName>
</protein>
<dbReference type="RefSeq" id="WP_131452289.1">
    <property type="nucleotide sequence ID" value="NZ_BMJK01000001.1"/>
</dbReference>
<keyword evidence="2" id="KW-1185">Reference proteome</keyword>
<proteinExistence type="predicted"/>
<dbReference type="Proteomes" id="UP000460626">
    <property type="component" value="Unassembled WGS sequence"/>
</dbReference>